<reference evidence="1" key="1">
    <citation type="journal article" date="2021" name="Proc. Natl. Acad. Sci. U.S.A.">
        <title>A Catalog of Tens of Thousands of Viruses from Human Metagenomes Reveals Hidden Associations with Chronic Diseases.</title>
        <authorList>
            <person name="Tisza M.J."/>
            <person name="Buck C.B."/>
        </authorList>
    </citation>
    <scope>NUCLEOTIDE SEQUENCE</scope>
    <source>
        <strain evidence="1">CtDXu9</strain>
    </source>
</reference>
<proteinExistence type="predicted"/>
<dbReference type="EMBL" id="BK016244">
    <property type="protein sequence ID" value="DAG04554.1"/>
    <property type="molecule type" value="Genomic_DNA"/>
</dbReference>
<protein>
    <submittedName>
        <fullName evidence="1">Rhomboid N-terminal domain</fullName>
    </submittedName>
</protein>
<accession>A0A8S5VCQ3</accession>
<name>A0A8S5VCQ3_9CAUD</name>
<sequence length="60" mass="6785">MIRIYISTPDIETLHDIEDQLEDAGIDYEYDSGDRLIVDNEDVDTAIEIIEDCGGDPEII</sequence>
<evidence type="ECO:0000313" key="1">
    <source>
        <dbReference type="EMBL" id="DAG04554.1"/>
    </source>
</evidence>
<organism evidence="1">
    <name type="scientific">Siphoviridae sp. ctDXu9</name>
    <dbReference type="NCBI Taxonomy" id="2825387"/>
    <lineage>
        <taxon>Viruses</taxon>
        <taxon>Duplodnaviria</taxon>
        <taxon>Heunggongvirae</taxon>
        <taxon>Uroviricota</taxon>
        <taxon>Caudoviricetes</taxon>
    </lineage>
</organism>